<name>A0AAV9FB20_ACOCL</name>
<organism evidence="3 4">
    <name type="scientific">Acorus calamus</name>
    <name type="common">Sweet flag</name>
    <dbReference type="NCBI Taxonomy" id="4465"/>
    <lineage>
        <taxon>Eukaryota</taxon>
        <taxon>Viridiplantae</taxon>
        <taxon>Streptophyta</taxon>
        <taxon>Embryophyta</taxon>
        <taxon>Tracheophyta</taxon>
        <taxon>Spermatophyta</taxon>
        <taxon>Magnoliopsida</taxon>
        <taxon>Liliopsida</taxon>
        <taxon>Acoraceae</taxon>
        <taxon>Acorus</taxon>
    </lineage>
</organism>
<feature type="region of interest" description="Disordered" evidence="1">
    <location>
        <begin position="657"/>
        <end position="690"/>
    </location>
</feature>
<evidence type="ECO:0000313" key="4">
    <source>
        <dbReference type="Proteomes" id="UP001180020"/>
    </source>
</evidence>
<dbReference type="PANTHER" id="PTHR35311">
    <property type="entry name" value="KINETOCHORE-ASSOCIATED PROTEIN KNL-2 HOMOLOG"/>
    <property type="match status" value="1"/>
</dbReference>
<comment type="caution">
    <text evidence="3">The sequence shown here is derived from an EMBL/GenBank/DDBJ whole genome shotgun (WGS) entry which is preliminary data.</text>
</comment>
<feature type="region of interest" description="Disordered" evidence="1">
    <location>
        <begin position="12"/>
        <end position="49"/>
    </location>
</feature>
<sequence>MGGILKKVPVVNGGESPAVADPRGTSTSTGGGGGASPATATPITPSPSSSRFVNVVSLYDWWLTKIKGGDGVFRLGVGGFSTKGQHAPRLFLSAPIVRRRDTFTLESEDNNIVLIHNLVNRQRMLDNGFPPEACDFFLMGFPYNWKVRAEQYCGEPKSTSNPIITPCSGNPSKSSAINSGQVPPFSWDELPIRRVHDLLNSTPGTPDDQLRKSLLSEIMRTFSIHFSRRATSGRPVDVENSTQPMTRSMIKHVMTATSKERGTKANSFADMNKCSTQNMASPEPRENKTSGLHAGENGIGECEESLLSVQPDNQKEQGTKANSFADMNKCSSQNMASPEPRENKTSALQTGENGIGECGESLLSVQPDNQKHAGKSKPGSGVSGEHILLETSKNSNGVLRDFMFQENTEMVKRSETMSHMKNKNRLSSAKCWWPITRSVNKHVMTGTSKEQESKTTDMNKFSSETVVSPEPKETKSSAFHAGEDGIGECGNPLLSVQPDNHNHACEDSLLPIPPDNHNHSGSSKPGRGVSGEHCFLEISNPSNNFSHDFMFQEKAEMNKLPESLTVLQNEDKLSSAKGKLKENNTVGRGPAHSEALTDDDNGVARKLNFLPSPSPISGNQKLIIGRGSDYRATAIERGKNCISPPIENETTEEIHLNNSVQAKPSSDKASSKLRRRKQKSSPFVQLNQSPIPRERAKELSCITPESLNCKRSRSGRLLVPRLDPGLNQRLIYDMEGTVTGIETCSDVPISPWTGPRSKPHKRRK</sequence>
<reference evidence="3" key="1">
    <citation type="journal article" date="2023" name="Nat. Commun.">
        <title>Diploid and tetraploid genomes of Acorus and the evolution of monocots.</title>
        <authorList>
            <person name="Ma L."/>
            <person name="Liu K.W."/>
            <person name="Li Z."/>
            <person name="Hsiao Y.Y."/>
            <person name="Qi Y."/>
            <person name="Fu T."/>
            <person name="Tang G.D."/>
            <person name="Zhang D."/>
            <person name="Sun W.H."/>
            <person name="Liu D.K."/>
            <person name="Li Y."/>
            <person name="Chen G.Z."/>
            <person name="Liu X.D."/>
            <person name="Liao X.Y."/>
            <person name="Jiang Y.T."/>
            <person name="Yu X."/>
            <person name="Hao Y."/>
            <person name="Huang J."/>
            <person name="Zhao X.W."/>
            <person name="Ke S."/>
            <person name="Chen Y.Y."/>
            <person name="Wu W.L."/>
            <person name="Hsu J.L."/>
            <person name="Lin Y.F."/>
            <person name="Huang M.D."/>
            <person name="Li C.Y."/>
            <person name="Huang L."/>
            <person name="Wang Z.W."/>
            <person name="Zhao X."/>
            <person name="Zhong W.Y."/>
            <person name="Peng D.H."/>
            <person name="Ahmad S."/>
            <person name="Lan S."/>
            <person name="Zhang J.S."/>
            <person name="Tsai W.C."/>
            <person name="Van de Peer Y."/>
            <person name="Liu Z.J."/>
        </authorList>
    </citation>
    <scope>NUCLEOTIDE SEQUENCE</scope>
    <source>
        <strain evidence="3">CP</strain>
    </source>
</reference>
<accession>A0AAV9FB20</accession>
<dbReference type="Proteomes" id="UP001180020">
    <property type="component" value="Unassembled WGS sequence"/>
</dbReference>
<dbReference type="PANTHER" id="PTHR35311:SF1">
    <property type="entry name" value="PROTEIN EMBRYO DEFECTIVE 1674"/>
    <property type="match status" value="1"/>
</dbReference>
<reference evidence="3" key="2">
    <citation type="submission" date="2023-06" db="EMBL/GenBank/DDBJ databases">
        <authorList>
            <person name="Ma L."/>
            <person name="Liu K.-W."/>
            <person name="Li Z."/>
            <person name="Hsiao Y.-Y."/>
            <person name="Qi Y."/>
            <person name="Fu T."/>
            <person name="Tang G."/>
            <person name="Zhang D."/>
            <person name="Sun W.-H."/>
            <person name="Liu D.-K."/>
            <person name="Li Y."/>
            <person name="Chen G.-Z."/>
            <person name="Liu X.-D."/>
            <person name="Liao X.-Y."/>
            <person name="Jiang Y.-T."/>
            <person name="Yu X."/>
            <person name="Hao Y."/>
            <person name="Huang J."/>
            <person name="Zhao X.-W."/>
            <person name="Ke S."/>
            <person name="Chen Y.-Y."/>
            <person name="Wu W.-L."/>
            <person name="Hsu J.-L."/>
            <person name="Lin Y.-F."/>
            <person name="Huang M.-D."/>
            <person name="Li C.-Y."/>
            <person name="Huang L."/>
            <person name="Wang Z.-W."/>
            <person name="Zhao X."/>
            <person name="Zhong W.-Y."/>
            <person name="Peng D.-H."/>
            <person name="Ahmad S."/>
            <person name="Lan S."/>
            <person name="Zhang J.-S."/>
            <person name="Tsai W.-C."/>
            <person name="Van De Peer Y."/>
            <person name="Liu Z.-J."/>
        </authorList>
    </citation>
    <scope>NUCLEOTIDE SEQUENCE</scope>
    <source>
        <strain evidence="3">CP</strain>
        <tissue evidence="3">Leaves</tissue>
    </source>
</reference>
<feature type="region of interest" description="Disordered" evidence="1">
    <location>
        <begin position="444"/>
        <end position="481"/>
    </location>
</feature>
<feature type="compositionally biased region" description="Low complexity" evidence="1">
    <location>
        <begin position="36"/>
        <end position="49"/>
    </location>
</feature>
<feature type="domain" description="SANTA" evidence="2">
    <location>
        <begin position="56"/>
        <end position="146"/>
    </location>
</feature>
<dbReference type="InterPro" id="IPR015216">
    <property type="entry name" value="SANTA"/>
</dbReference>
<evidence type="ECO:0000256" key="1">
    <source>
        <dbReference type="SAM" id="MobiDB-lite"/>
    </source>
</evidence>
<dbReference type="EMBL" id="JAUJYO010000003">
    <property type="protein sequence ID" value="KAK1322314.1"/>
    <property type="molecule type" value="Genomic_DNA"/>
</dbReference>
<dbReference type="InterPro" id="IPR053090">
    <property type="entry name" value="Centromere_KNL-2_homolog"/>
</dbReference>
<feature type="region of interest" description="Disordered" evidence="1">
    <location>
        <begin position="510"/>
        <end position="529"/>
    </location>
</feature>
<feature type="region of interest" description="Disordered" evidence="1">
    <location>
        <begin position="331"/>
        <end position="351"/>
    </location>
</feature>
<protein>
    <recommendedName>
        <fullName evidence="2">SANTA domain-containing protein</fullName>
    </recommendedName>
</protein>
<evidence type="ECO:0000313" key="3">
    <source>
        <dbReference type="EMBL" id="KAK1322314.1"/>
    </source>
</evidence>
<dbReference type="Pfam" id="PF09133">
    <property type="entry name" value="SANTA"/>
    <property type="match status" value="1"/>
</dbReference>
<dbReference type="AlphaFoldDB" id="A0AAV9FB20"/>
<evidence type="ECO:0000259" key="2">
    <source>
        <dbReference type="Pfam" id="PF09133"/>
    </source>
</evidence>
<proteinExistence type="predicted"/>
<gene>
    <name evidence="3" type="ORF">QJS10_CPA03g01524</name>
</gene>
<keyword evidence="4" id="KW-1185">Reference proteome</keyword>